<evidence type="ECO:0000313" key="2">
    <source>
        <dbReference type="Proteomes" id="UP001056978"/>
    </source>
</evidence>
<dbReference type="Proteomes" id="UP001056978">
    <property type="component" value="Chromosome 7"/>
</dbReference>
<reference evidence="1" key="1">
    <citation type="submission" date="2022-06" db="EMBL/GenBank/DDBJ databases">
        <title>The First Complete Genome of the Simian Malaria Parasite Plasmodium brasilianum.</title>
        <authorList>
            <person name="Bajic M."/>
            <person name="Ravishankar S."/>
        </authorList>
    </citation>
    <scope>NUCLEOTIDE SEQUENCE</scope>
    <source>
        <strain evidence="1">Bolivian I</strain>
    </source>
</reference>
<dbReference type="EMBL" id="CM043775">
    <property type="protein sequence ID" value="KAI4839631.1"/>
    <property type="molecule type" value="Genomic_DNA"/>
</dbReference>
<gene>
    <name evidence="1" type="ORF">MKS88_002188</name>
</gene>
<organism evidence="1 2">
    <name type="scientific">Plasmodium brasilianum</name>
    <dbReference type="NCBI Taxonomy" id="5824"/>
    <lineage>
        <taxon>Eukaryota</taxon>
        <taxon>Sar</taxon>
        <taxon>Alveolata</taxon>
        <taxon>Apicomplexa</taxon>
        <taxon>Aconoidasida</taxon>
        <taxon>Haemosporida</taxon>
        <taxon>Plasmodiidae</taxon>
        <taxon>Plasmodium</taxon>
        <taxon>Plasmodium (Plasmodium)</taxon>
    </lineage>
</organism>
<sequence length="285" mass="33522">MERKTKILLLFNIVELILLSWVLHFNSDVGMFDMPLNKYCNCTKELEARNYRLLEGYKYNIDSKVIFTKEEMPNIGLTNKKDICNSEKEVQSKMNKTNGCSPSITRSRKKDMNKKSCTFEIKKYSHLEKKIFKELDYENFLKKNRLITDKMYKKIMLKKYRLRITLPLLFFSLLLIILLVDLSWGLIDENDGGLWGALGVSTYLDSLANGSLKSFLEILKNFEGFWKSAFNATSSTVSEKLVLRHLFGILIYFIPFVILGFTLILGIMYYHKKVKKYEKIKFRKR</sequence>
<comment type="caution">
    <text evidence="1">The sequence shown here is derived from an EMBL/GenBank/DDBJ whole genome shotgun (WGS) entry which is preliminary data.</text>
</comment>
<keyword evidence="2" id="KW-1185">Reference proteome</keyword>
<name>A0ACB9YDE5_PLABR</name>
<proteinExistence type="predicted"/>
<evidence type="ECO:0000313" key="1">
    <source>
        <dbReference type="EMBL" id="KAI4839631.1"/>
    </source>
</evidence>
<protein>
    <submittedName>
        <fullName evidence="1">Uncharacterized protein</fullName>
    </submittedName>
</protein>
<accession>A0ACB9YDE5</accession>